<keyword evidence="1" id="KW-0540">Nuclease</keyword>
<comment type="caution">
    <text evidence="2">The sequence shown here is derived from an EMBL/GenBank/DDBJ whole genome shotgun (WGS) entry which is preliminary data.</text>
</comment>
<dbReference type="GO" id="GO:0008821">
    <property type="term" value="F:crossover junction DNA endonuclease activity"/>
    <property type="evidence" value="ECO:0007669"/>
    <property type="project" value="UniProtKB-UniRule"/>
</dbReference>
<dbReference type="GO" id="GO:0006308">
    <property type="term" value="P:DNA catabolic process"/>
    <property type="evidence" value="ECO:0007669"/>
    <property type="project" value="UniProtKB-UniRule"/>
</dbReference>
<dbReference type="Proteomes" id="UP001054821">
    <property type="component" value="Chromosome 2"/>
</dbReference>
<dbReference type="GO" id="GO:0048257">
    <property type="term" value="F:3'-flap endonuclease activity"/>
    <property type="evidence" value="ECO:0007669"/>
    <property type="project" value="TreeGrafter"/>
</dbReference>
<keyword evidence="1" id="KW-0233">DNA recombination</keyword>
<keyword evidence="1" id="KW-0227">DNA damage</keyword>
<dbReference type="GO" id="GO:0003677">
    <property type="term" value="F:DNA binding"/>
    <property type="evidence" value="ECO:0007669"/>
    <property type="project" value="UniProtKB-UniRule"/>
</dbReference>
<dbReference type="GO" id="GO:0000712">
    <property type="term" value="P:resolution of meiotic recombination intermediates"/>
    <property type="evidence" value="ECO:0007669"/>
    <property type="project" value="TreeGrafter"/>
</dbReference>
<keyword evidence="1" id="KW-0234">DNA repair</keyword>
<keyword evidence="1" id="KW-0255">Endonuclease</keyword>
<dbReference type="PANTHER" id="PTHR13451">
    <property type="entry name" value="CLASS II CROSSOVER JUNCTION ENDONUCLEASE MUS81"/>
    <property type="match status" value="1"/>
</dbReference>
<reference evidence="2 3" key="1">
    <citation type="journal article" date="2022" name="G3 (Bethesda)">
        <title>Whole-genome sequence and methylome profiling of the almond [Prunus dulcis (Mill.) D.A. Webb] cultivar 'Nonpareil'.</title>
        <authorList>
            <person name="D'Amico-Willman K.M."/>
            <person name="Ouma W.Z."/>
            <person name="Meulia T."/>
            <person name="Sideli G.M."/>
            <person name="Gradziel T.M."/>
            <person name="Fresnedo-Ramirez J."/>
        </authorList>
    </citation>
    <scope>NUCLEOTIDE SEQUENCE [LARGE SCALE GENOMIC DNA]</scope>
    <source>
        <strain evidence="2">Clone GOH B32 T37-40</strain>
    </source>
</reference>
<evidence type="ECO:0000256" key="1">
    <source>
        <dbReference type="RuleBase" id="RU369042"/>
    </source>
</evidence>
<keyword evidence="1" id="KW-0460">Magnesium</keyword>
<organism evidence="2 3">
    <name type="scientific">Prunus dulcis</name>
    <name type="common">Almond</name>
    <name type="synonym">Amygdalus dulcis</name>
    <dbReference type="NCBI Taxonomy" id="3755"/>
    <lineage>
        <taxon>Eukaryota</taxon>
        <taxon>Viridiplantae</taxon>
        <taxon>Streptophyta</taxon>
        <taxon>Embryophyta</taxon>
        <taxon>Tracheophyta</taxon>
        <taxon>Spermatophyta</taxon>
        <taxon>Magnoliopsida</taxon>
        <taxon>eudicotyledons</taxon>
        <taxon>Gunneridae</taxon>
        <taxon>Pentapetalae</taxon>
        <taxon>rosids</taxon>
        <taxon>fabids</taxon>
        <taxon>Rosales</taxon>
        <taxon>Rosaceae</taxon>
        <taxon>Amygdaloideae</taxon>
        <taxon>Amygdaleae</taxon>
        <taxon>Prunus</taxon>
    </lineage>
</organism>
<keyword evidence="1" id="KW-0479">Metal-binding</keyword>
<protein>
    <recommendedName>
        <fullName evidence="1">Crossover junction endonuclease MUS81</fullName>
        <ecNumber evidence="1">3.1.22.-</ecNumber>
    </recommendedName>
</protein>
<dbReference type="AlphaFoldDB" id="A0AAD4ZCX5"/>
<comment type="cofactor">
    <cofactor evidence="1">
        <name>Mg(2+)</name>
        <dbReference type="ChEBI" id="CHEBI:18420"/>
    </cofactor>
</comment>
<evidence type="ECO:0000313" key="2">
    <source>
        <dbReference type="EMBL" id="KAI5342157.1"/>
    </source>
</evidence>
<dbReference type="InterPro" id="IPR033309">
    <property type="entry name" value="Mus81"/>
</dbReference>
<gene>
    <name evidence="2" type="ORF">L3X38_010032</name>
</gene>
<dbReference type="EMBL" id="JAJFAZ020000002">
    <property type="protein sequence ID" value="KAI5342157.1"/>
    <property type="molecule type" value="Genomic_DNA"/>
</dbReference>
<keyword evidence="1" id="KW-0539">Nucleus</keyword>
<dbReference type="PANTHER" id="PTHR13451:SF0">
    <property type="entry name" value="CROSSOVER JUNCTION ENDONUCLEASE MUS81"/>
    <property type="match status" value="1"/>
</dbReference>
<dbReference type="GO" id="GO:0000727">
    <property type="term" value="P:double-strand break repair via break-induced replication"/>
    <property type="evidence" value="ECO:0007669"/>
    <property type="project" value="UniProtKB-UniRule"/>
</dbReference>
<dbReference type="InterPro" id="IPR042530">
    <property type="entry name" value="EME1/EME2_C"/>
</dbReference>
<name>A0AAD4ZCX5_PRUDU</name>
<keyword evidence="1" id="KW-0378">Hydrolase</keyword>
<accession>A0AAD4ZCX5</accession>
<comment type="subunit">
    <text evidence="1">Interacts with EME1.</text>
</comment>
<sequence>MYLVEGDPNTSEAAESMETTCFTTEMLEAFDVQRTIGLTDTLKTEKMVNKLYTLLQSCMQVPQLTEEVAIAVMDLYLTLLSLARTYSLLEGDVCAQEEMLRTQSNNAVNEGASKNIFHLVWGN</sequence>
<dbReference type="GO" id="GO:0031573">
    <property type="term" value="P:mitotic intra-S DNA damage checkpoint signaling"/>
    <property type="evidence" value="ECO:0007669"/>
    <property type="project" value="TreeGrafter"/>
</dbReference>
<comment type="similarity">
    <text evidence="1">Belongs to the XPF family.</text>
</comment>
<dbReference type="Gene3D" id="1.10.150.670">
    <property type="entry name" value="Crossover junction endonuclease EME1, DNA-binding domain"/>
    <property type="match status" value="1"/>
</dbReference>
<evidence type="ECO:0000313" key="3">
    <source>
        <dbReference type="Proteomes" id="UP001054821"/>
    </source>
</evidence>
<comment type="function">
    <text evidence="1">Interacts with EME1 to form a DNA structure-specific endonuclease with substrate preference for branched DNA structures with a 5'-end at the branch nick. Typical substrates include 3'-flap structures, D-loops, replication forks and nicked Holliday junctions. May be required in mitosis for the processing of stalled or collapsed replication fork intermediates. May be required in meiosis for the repair of meiosis-specific double strand breaks subsequent to single-end invasion (SEI).</text>
</comment>
<dbReference type="GO" id="GO:0046872">
    <property type="term" value="F:metal ion binding"/>
    <property type="evidence" value="ECO:0007669"/>
    <property type="project" value="UniProtKB-UniRule"/>
</dbReference>
<dbReference type="EC" id="3.1.22.-" evidence="1"/>
<dbReference type="GO" id="GO:0048476">
    <property type="term" value="C:Holliday junction resolvase complex"/>
    <property type="evidence" value="ECO:0007669"/>
    <property type="project" value="UniProtKB-UniRule"/>
</dbReference>
<proteinExistence type="inferred from homology"/>
<dbReference type="GO" id="GO:0005634">
    <property type="term" value="C:nucleus"/>
    <property type="evidence" value="ECO:0007669"/>
    <property type="project" value="UniProtKB-SubCell"/>
</dbReference>
<comment type="subcellular location">
    <subcellularLocation>
        <location evidence="1">Nucleus</location>
    </subcellularLocation>
</comment>
<keyword evidence="3" id="KW-1185">Reference proteome</keyword>